<accession>A0A0F9UY41</accession>
<protein>
    <recommendedName>
        <fullName evidence="2">DUF721 domain-containing protein</fullName>
    </recommendedName>
</protein>
<name>A0A0F9UY41_9ZZZZ</name>
<proteinExistence type="predicted"/>
<comment type="caution">
    <text evidence="1">The sequence shown here is derived from an EMBL/GenBank/DDBJ whole genome shotgun (WGS) entry which is preliminary data.</text>
</comment>
<dbReference type="InterPro" id="IPR007922">
    <property type="entry name" value="DciA-like"/>
</dbReference>
<sequence>MTNKPEKVSLVYKQNSQLYKIAQRAQKLNHLNYIVQQVMPPQFSAHCLLANINNQTIIIHTDNASYASLLRFQASTLCKVISEHTSQNITKLEVKVKPSFQAIQPTNVRHISLPSNAAESLSQTADNLDDGPLKTALQKLAQRYNKS</sequence>
<evidence type="ECO:0000313" key="1">
    <source>
        <dbReference type="EMBL" id="KKN58528.1"/>
    </source>
</evidence>
<gene>
    <name evidence="1" type="ORF">LCGC14_0551090</name>
</gene>
<reference evidence="1" key="1">
    <citation type="journal article" date="2015" name="Nature">
        <title>Complex archaea that bridge the gap between prokaryotes and eukaryotes.</title>
        <authorList>
            <person name="Spang A."/>
            <person name="Saw J.H."/>
            <person name="Jorgensen S.L."/>
            <person name="Zaremba-Niedzwiedzka K."/>
            <person name="Martijn J."/>
            <person name="Lind A.E."/>
            <person name="van Eijk R."/>
            <person name="Schleper C."/>
            <person name="Guy L."/>
            <person name="Ettema T.J."/>
        </authorList>
    </citation>
    <scope>NUCLEOTIDE SEQUENCE</scope>
</reference>
<organism evidence="1">
    <name type="scientific">marine sediment metagenome</name>
    <dbReference type="NCBI Taxonomy" id="412755"/>
    <lineage>
        <taxon>unclassified sequences</taxon>
        <taxon>metagenomes</taxon>
        <taxon>ecological metagenomes</taxon>
    </lineage>
</organism>
<dbReference type="Pfam" id="PF05258">
    <property type="entry name" value="DciA"/>
    <property type="match status" value="1"/>
</dbReference>
<dbReference type="AlphaFoldDB" id="A0A0F9UY41"/>
<evidence type="ECO:0008006" key="2">
    <source>
        <dbReference type="Google" id="ProtNLM"/>
    </source>
</evidence>
<dbReference type="EMBL" id="LAZR01000758">
    <property type="protein sequence ID" value="KKN58528.1"/>
    <property type="molecule type" value="Genomic_DNA"/>
</dbReference>